<gene>
    <name evidence="1" type="ORF">N7463_008107</name>
</gene>
<dbReference type="AlphaFoldDB" id="A0A9W9XRZ2"/>
<comment type="caution">
    <text evidence="1">The sequence shown here is derived from an EMBL/GenBank/DDBJ whole genome shotgun (WGS) entry which is preliminary data.</text>
</comment>
<accession>A0A9W9XRZ2</accession>
<protein>
    <submittedName>
        <fullName evidence="1">Uncharacterized protein</fullName>
    </submittedName>
</protein>
<evidence type="ECO:0000313" key="2">
    <source>
        <dbReference type="Proteomes" id="UP001149954"/>
    </source>
</evidence>
<sequence>MKMISNLTLRDNTHRTTPMRHPCDYSRLDLCQHSGSNDLKIPFSWNVPIRHVLQGRHVSGRLKSRFRNRKTFVNANYLLSKQDLTATIR</sequence>
<reference evidence="1" key="1">
    <citation type="submission" date="2022-12" db="EMBL/GenBank/DDBJ databases">
        <authorList>
            <person name="Petersen C."/>
        </authorList>
    </citation>
    <scope>NUCLEOTIDE SEQUENCE</scope>
    <source>
        <strain evidence="1">IBT 29495</strain>
    </source>
</reference>
<dbReference type="EMBL" id="JAPWDS010000004">
    <property type="protein sequence ID" value="KAJ5500857.1"/>
    <property type="molecule type" value="Genomic_DNA"/>
</dbReference>
<reference evidence="1" key="2">
    <citation type="journal article" date="2023" name="IMA Fungus">
        <title>Comparative genomic study of the Penicillium genus elucidates a diverse pangenome and 15 lateral gene transfer events.</title>
        <authorList>
            <person name="Petersen C."/>
            <person name="Sorensen T."/>
            <person name="Nielsen M.R."/>
            <person name="Sondergaard T.E."/>
            <person name="Sorensen J.L."/>
            <person name="Fitzpatrick D.A."/>
            <person name="Frisvad J.C."/>
            <person name="Nielsen K.L."/>
        </authorList>
    </citation>
    <scope>NUCLEOTIDE SEQUENCE</scope>
    <source>
        <strain evidence="1">IBT 29495</strain>
    </source>
</reference>
<evidence type="ECO:0000313" key="1">
    <source>
        <dbReference type="EMBL" id="KAJ5500857.1"/>
    </source>
</evidence>
<proteinExistence type="predicted"/>
<organism evidence="1 2">
    <name type="scientific">Penicillium fimorum</name>
    <dbReference type="NCBI Taxonomy" id="1882269"/>
    <lineage>
        <taxon>Eukaryota</taxon>
        <taxon>Fungi</taxon>
        <taxon>Dikarya</taxon>
        <taxon>Ascomycota</taxon>
        <taxon>Pezizomycotina</taxon>
        <taxon>Eurotiomycetes</taxon>
        <taxon>Eurotiomycetidae</taxon>
        <taxon>Eurotiales</taxon>
        <taxon>Aspergillaceae</taxon>
        <taxon>Penicillium</taxon>
    </lineage>
</organism>
<keyword evidence="2" id="KW-1185">Reference proteome</keyword>
<name>A0A9W9XRZ2_9EURO</name>
<dbReference type="Proteomes" id="UP001149954">
    <property type="component" value="Unassembled WGS sequence"/>
</dbReference>